<proteinExistence type="predicted"/>
<feature type="region of interest" description="Disordered" evidence="1">
    <location>
        <begin position="60"/>
        <end position="106"/>
    </location>
</feature>
<evidence type="ECO:0000256" key="1">
    <source>
        <dbReference type="SAM" id="MobiDB-lite"/>
    </source>
</evidence>
<keyword evidence="3" id="KW-1185">Reference proteome</keyword>
<feature type="compositionally biased region" description="Polar residues" evidence="1">
    <location>
        <begin position="60"/>
        <end position="78"/>
    </location>
</feature>
<evidence type="ECO:0000313" key="3">
    <source>
        <dbReference type="Proteomes" id="UP001497623"/>
    </source>
</evidence>
<name>A0AAV2RUN4_MEGNR</name>
<feature type="compositionally biased region" description="Low complexity" evidence="1">
    <location>
        <begin position="79"/>
        <end position="90"/>
    </location>
</feature>
<reference evidence="2 3" key="1">
    <citation type="submission" date="2024-05" db="EMBL/GenBank/DDBJ databases">
        <authorList>
            <person name="Wallberg A."/>
        </authorList>
    </citation>
    <scope>NUCLEOTIDE SEQUENCE [LARGE SCALE GENOMIC DNA]</scope>
</reference>
<accession>A0AAV2RUN4</accession>
<evidence type="ECO:0000313" key="2">
    <source>
        <dbReference type="EMBL" id="CAL4145140.1"/>
    </source>
</evidence>
<gene>
    <name evidence="2" type="ORF">MNOR_LOCUS29616</name>
</gene>
<organism evidence="2 3">
    <name type="scientific">Meganyctiphanes norvegica</name>
    <name type="common">Northern krill</name>
    <name type="synonym">Thysanopoda norvegica</name>
    <dbReference type="NCBI Taxonomy" id="48144"/>
    <lineage>
        <taxon>Eukaryota</taxon>
        <taxon>Metazoa</taxon>
        <taxon>Ecdysozoa</taxon>
        <taxon>Arthropoda</taxon>
        <taxon>Crustacea</taxon>
        <taxon>Multicrustacea</taxon>
        <taxon>Malacostraca</taxon>
        <taxon>Eumalacostraca</taxon>
        <taxon>Eucarida</taxon>
        <taxon>Euphausiacea</taxon>
        <taxon>Euphausiidae</taxon>
        <taxon>Meganyctiphanes</taxon>
    </lineage>
</organism>
<dbReference type="Proteomes" id="UP001497623">
    <property type="component" value="Unassembled WGS sequence"/>
</dbReference>
<dbReference type="AlphaFoldDB" id="A0AAV2RUN4"/>
<comment type="caution">
    <text evidence="2">The sequence shown here is derived from an EMBL/GenBank/DDBJ whole genome shotgun (WGS) entry which is preliminary data.</text>
</comment>
<dbReference type="EMBL" id="CAXKWB010034651">
    <property type="protein sequence ID" value="CAL4145140.1"/>
    <property type="molecule type" value="Genomic_DNA"/>
</dbReference>
<sequence length="106" mass="11544">ITICNTINGNTASTNTKDMKILAPKILASAPINWKSVAEAQPTCLSQEVIPRKCKNLFQRNRNVNPTSNPDTHNSITESSEALSNTSSSSQATHGYNLRTRSRNAT</sequence>
<protein>
    <submittedName>
        <fullName evidence="2">Uncharacterized protein</fullName>
    </submittedName>
</protein>
<feature type="non-terminal residue" evidence="2">
    <location>
        <position position="106"/>
    </location>
</feature>
<feature type="non-terminal residue" evidence="2">
    <location>
        <position position="1"/>
    </location>
</feature>